<evidence type="ECO:0000256" key="2">
    <source>
        <dbReference type="ARBA" id="ARBA00022801"/>
    </source>
</evidence>
<dbReference type="SUPFAM" id="SSF52279">
    <property type="entry name" value="Beta-D-glucan exohydrolase, C-terminal domain"/>
    <property type="match status" value="1"/>
</dbReference>
<gene>
    <name evidence="5" type="ORF">FHS49_001956</name>
</gene>
<dbReference type="InterPro" id="IPR002772">
    <property type="entry name" value="Glyco_hydro_3_C"/>
</dbReference>
<feature type="domain" description="Fibronectin type III-like" evidence="4">
    <location>
        <begin position="657"/>
        <end position="730"/>
    </location>
</feature>
<dbReference type="SUPFAM" id="SSF51445">
    <property type="entry name" value="(Trans)glycosidases"/>
    <property type="match status" value="1"/>
</dbReference>
<dbReference type="EC" id="3.2.1.21" evidence="5"/>
<dbReference type="PRINTS" id="PR00133">
    <property type="entry name" value="GLHYDRLASE3"/>
</dbReference>
<dbReference type="InterPro" id="IPR050288">
    <property type="entry name" value="Cellulose_deg_GH3"/>
</dbReference>
<dbReference type="EMBL" id="JACIJC010000003">
    <property type="protein sequence ID" value="MBB5685940.1"/>
    <property type="molecule type" value="Genomic_DNA"/>
</dbReference>
<comment type="similarity">
    <text evidence="1">Belongs to the glycosyl hydrolase 3 family.</text>
</comment>
<dbReference type="InterPro" id="IPR036962">
    <property type="entry name" value="Glyco_hydro_3_N_sf"/>
</dbReference>
<dbReference type="PANTHER" id="PTHR42715">
    <property type="entry name" value="BETA-GLUCOSIDASE"/>
    <property type="match status" value="1"/>
</dbReference>
<evidence type="ECO:0000256" key="3">
    <source>
        <dbReference type="SAM" id="SignalP"/>
    </source>
</evidence>
<dbReference type="InterPro" id="IPR017853">
    <property type="entry name" value="GH"/>
</dbReference>
<dbReference type="InterPro" id="IPR013783">
    <property type="entry name" value="Ig-like_fold"/>
</dbReference>
<dbReference type="Proteomes" id="UP000549617">
    <property type="component" value="Unassembled WGS sequence"/>
</dbReference>
<feature type="chain" id="PRO_5031228923" evidence="3">
    <location>
        <begin position="25"/>
        <end position="750"/>
    </location>
</feature>
<dbReference type="PANTHER" id="PTHR42715:SF10">
    <property type="entry name" value="BETA-GLUCOSIDASE"/>
    <property type="match status" value="1"/>
</dbReference>
<protein>
    <submittedName>
        <fullName evidence="5">Beta-glucosidase</fullName>
        <ecNumber evidence="5">3.2.1.21</ecNumber>
    </submittedName>
</protein>
<keyword evidence="5" id="KW-0326">Glycosidase</keyword>
<keyword evidence="3" id="KW-0732">Signal</keyword>
<dbReference type="Pfam" id="PF14310">
    <property type="entry name" value="Fn3-like"/>
    <property type="match status" value="1"/>
</dbReference>
<dbReference type="SMART" id="SM01217">
    <property type="entry name" value="Fn3_like"/>
    <property type="match status" value="1"/>
</dbReference>
<dbReference type="RefSeq" id="WP_221240459.1">
    <property type="nucleotide sequence ID" value="NZ_JACIJC010000003.1"/>
</dbReference>
<evidence type="ECO:0000313" key="5">
    <source>
        <dbReference type="EMBL" id="MBB5685940.1"/>
    </source>
</evidence>
<evidence type="ECO:0000313" key="6">
    <source>
        <dbReference type="Proteomes" id="UP000549617"/>
    </source>
</evidence>
<dbReference type="InterPro" id="IPR026891">
    <property type="entry name" value="Fn3-like"/>
</dbReference>
<dbReference type="GO" id="GO:0008422">
    <property type="term" value="F:beta-glucosidase activity"/>
    <property type="evidence" value="ECO:0007669"/>
    <property type="project" value="UniProtKB-EC"/>
</dbReference>
<dbReference type="Gene3D" id="3.20.20.300">
    <property type="entry name" value="Glycoside hydrolase, family 3, N-terminal domain"/>
    <property type="match status" value="1"/>
</dbReference>
<dbReference type="Gene3D" id="3.40.50.1700">
    <property type="entry name" value="Glycoside hydrolase family 3 C-terminal domain"/>
    <property type="match status" value="1"/>
</dbReference>
<dbReference type="InterPro" id="IPR001764">
    <property type="entry name" value="Glyco_hydro_3_N"/>
</dbReference>
<dbReference type="AlphaFoldDB" id="A0A7W9EFD7"/>
<comment type="caution">
    <text evidence="5">The sequence shown here is derived from an EMBL/GenBank/DDBJ whole genome shotgun (WGS) entry which is preliminary data.</text>
</comment>
<dbReference type="Pfam" id="PF01915">
    <property type="entry name" value="Glyco_hydro_3_C"/>
    <property type="match status" value="1"/>
</dbReference>
<feature type="signal peptide" evidence="3">
    <location>
        <begin position="1"/>
        <end position="24"/>
    </location>
</feature>
<accession>A0A7W9EFD7</accession>
<dbReference type="Pfam" id="PF00933">
    <property type="entry name" value="Glyco_hydro_3"/>
    <property type="match status" value="1"/>
</dbReference>
<dbReference type="Gene3D" id="2.60.40.10">
    <property type="entry name" value="Immunoglobulins"/>
    <property type="match status" value="1"/>
</dbReference>
<keyword evidence="2 5" id="KW-0378">Hydrolase</keyword>
<keyword evidence="6" id="KW-1185">Reference proteome</keyword>
<dbReference type="GO" id="GO:0005975">
    <property type="term" value="P:carbohydrate metabolic process"/>
    <property type="evidence" value="ECO:0007669"/>
    <property type="project" value="InterPro"/>
</dbReference>
<dbReference type="InterPro" id="IPR036881">
    <property type="entry name" value="Glyco_hydro_3_C_sf"/>
</dbReference>
<name>A0A7W9EFD7_9SPHN</name>
<reference evidence="5 6" key="1">
    <citation type="submission" date="2020-08" db="EMBL/GenBank/DDBJ databases">
        <title>Genomic Encyclopedia of Type Strains, Phase IV (KMG-IV): sequencing the most valuable type-strain genomes for metagenomic binning, comparative biology and taxonomic classification.</title>
        <authorList>
            <person name="Goeker M."/>
        </authorList>
    </citation>
    <scope>NUCLEOTIDE SEQUENCE [LARGE SCALE GENOMIC DNA]</scope>
    <source>
        <strain evidence="5 6">DSM 25079</strain>
    </source>
</reference>
<organism evidence="5 6">
    <name type="scientific">Sphingobium boeckii</name>
    <dbReference type="NCBI Taxonomy" id="1082345"/>
    <lineage>
        <taxon>Bacteria</taxon>
        <taxon>Pseudomonadati</taxon>
        <taxon>Pseudomonadota</taxon>
        <taxon>Alphaproteobacteria</taxon>
        <taxon>Sphingomonadales</taxon>
        <taxon>Sphingomonadaceae</taxon>
        <taxon>Sphingobium</taxon>
    </lineage>
</organism>
<evidence type="ECO:0000259" key="4">
    <source>
        <dbReference type="SMART" id="SM01217"/>
    </source>
</evidence>
<evidence type="ECO:0000256" key="1">
    <source>
        <dbReference type="ARBA" id="ARBA00005336"/>
    </source>
</evidence>
<sequence>MRMRATARLGLLSAGLFLAPSASAQSPAWMDRSLSPEQRTKLLIEAMTLDEKFQQMVGAPGIVPELPQCYGGRHVPGLTRLQIPTLRITNGPVGVGQNDCVPLPKPGQPDLTASESMMSQLSAKATALPSAIGVAASFDRNVASTFGDLLGRESLSMALQVMESPGLNMARVPQAGRNFEYFGEDPFLTGTMGVAQIRAIQKHGVIAMPKHIVANDQETDRKTVNVIIDDRVLHQIYLLPFEMAVKDGDVASVMCSYNSVNGSQMCENKHILTDILRGQWGFKGYVQSDFFAVQSLKALRAGMDHEMPGLRMTVPGYLTWFTPEGFKPALAEGEITAADIDLALTRRYLQMFRLGIFDRPVAQTPLDIAGGGAAARRIGEQTAVLLKNEGALLPLDAKTVRTIAVIGKGDFVSKSVVGGGGSSQVIPYYTVSPMEGLQKTLAELGSSAKVMLTVVADDNSNLAAAVEAARTADVTIVMAGALAEEGKDLPDLNLPHGQDAMIAAIAAANPRTALVLKDNASVLMPWIDKVPAVMEAWYPGQEDGNIVARLLLGLANPSGKTPVTYPVAAADLPANAPERFPGVPDGKMRKVEYSEGLEMGYRWFDAKAIKPLFPFGYGKSYTDFALSGFKVSRASADKKQIKVKFKIRNTGKVAGAEVAQLYLAFPKGSGEPPKRLVGFEKLWLQPGQKKQVEIILDPAASNHPFGIFDSARQSWVTPGGAYTLMLGTSSADIAFSKTVEITGSQSAAVQ</sequence>
<proteinExistence type="inferred from homology"/>